<evidence type="ECO:0000313" key="1">
    <source>
        <dbReference type="EMBL" id="GAX47282.1"/>
    </source>
</evidence>
<comment type="caution">
    <text evidence="1">The sequence shown here is derived from an EMBL/GenBank/DDBJ whole genome shotgun (WGS) entry which is preliminary data.</text>
</comment>
<evidence type="ECO:0000313" key="2">
    <source>
        <dbReference type="Proteomes" id="UP000218689"/>
    </source>
</evidence>
<proteinExistence type="predicted"/>
<organism evidence="1 2">
    <name type="scientific">Pseudolactococcus reticulitermitis</name>
    <dbReference type="NCBI Taxonomy" id="2025039"/>
    <lineage>
        <taxon>Bacteria</taxon>
        <taxon>Bacillati</taxon>
        <taxon>Bacillota</taxon>
        <taxon>Bacilli</taxon>
        <taxon>Lactobacillales</taxon>
        <taxon>Streptococcaceae</taxon>
        <taxon>Pseudolactococcus</taxon>
    </lineage>
</organism>
<dbReference type="Proteomes" id="UP000218689">
    <property type="component" value="Unassembled WGS sequence"/>
</dbReference>
<reference evidence="2" key="1">
    <citation type="submission" date="2017-08" db="EMBL/GenBank/DDBJ databases">
        <title>Draft genome sequence of Lactococcus sp. strain Rs-Y01, isolated from the gut of the lower termite Reticulitermes speratus.</title>
        <authorList>
            <person name="Ohkuma M."/>
            <person name="Yuki M."/>
        </authorList>
    </citation>
    <scope>NUCLEOTIDE SEQUENCE [LARGE SCALE GENOMIC DNA]</scope>
    <source>
        <strain evidence="2">Rs-Y01</strain>
    </source>
</reference>
<protein>
    <submittedName>
        <fullName evidence="1">Uncharacterized protein</fullName>
    </submittedName>
</protein>
<name>A0A224XBH6_9LACT</name>
<dbReference type="RefSeq" id="WP_094784347.1">
    <property type="nucleotide sequence ID" value="NZ_BEDT01000002.1"/>
</dbReference>
<accession>A0A224XBH6</accession>
<dbReference type="AlphaFoldDB" id="A0A224XBH6"/>
<dbReference type="EMBL" id="BEDT01000002">
    <property type="protein sequence ID" value="GAX47282.1"/>
    <property type="molecule type" value="Genomic_DNA"/>
</dbReference>
<sequence length="95" mass="10395">MKIGNTEIKDNEPIGDVEVIVVSIQAETGKIYDFIMDTEQSNSPELGETVWVRSQGWPGRFVGIRLAVLKDAIGHKVTGILGQSDVIDKIVEEIG</sequence>
<keyword evidence="2" id="KW-1185">Reference proteome</keyword>
<gene>
    <name evidence="1" type="ORF">RsY01_881</name>
</gene>